<sequence length="100" mass="11731">MKIIKKSVGSKWHLNTDLICSQYIHDEIRQQAEKKIKYTNQTLNQEKYFIVTQILYVHEITFLMAFQKTNFPTNILILNYTSECSCFGTSLFTKVMGILT</sequence>
<keyword evidence="2" id="KW-1185">Reference proteome</keyword>
<accession>A0ACB8F402</accession>
<reference evidence="1" key="1">
    <citation type="submission" date="2021-08" db="EMBL/GenBank/DDBJ databases">
        <title>The first chromosome-level gecko genome reveals the dynamic sex chromosomes of Neotropical dwarf geckos (Sphaerodactylidae: Sphaerodactylus).</title>
        <authorList>
            <person name="Pinto B.J."/>
            <person name="Keating S.E."/>
            <person name="Gamble T."/>
        </authorList>
    </citation>
    <scope>NUCLEOTIDE SEQUENCE</scope>
    <source>
        <strain evidence="1">TG3544</strain>
    </source>
</reference>
<proteinExistence type="predicted"/>
<name>A0ACB8F402_9SAUR</name>
<evidence type="ECO:0000313" key="1">
    <source>
        <dbReference type="EMBL" id="KAH7999862.1"/>
    </source>
</evidence>
<dbReference type="EMBL" id="CM037618">
    <property type="protein sequence ID" value="KAH7999862.1"/>
    <property type="molecule type" value="Genomic_DNA"/>
</dbReference>
<gene>
    <name evidence="1" type="ORF">K3G42_019873</name>
</gene>
<dbReference type="Proteomes" id="UP000827872">
    <property type="component" value="Linkage Group LG05"/>
</dbReference>
<comment type="caution">
    <text evidence="1">The sequence shown here is derived from an EMBL/GenBank/DDBJ whole genome shotgun (WGS) entry which is preliminary data.</text>
</comment>
<protein>
    <submittedName>
        <fullName evidence="1">Uncharacterized protein</fullName>
    </submittedName>
</protein>
<organism evidence="1 2">
    <name type="scientific">Sphaerodactylus townsendi</name>
    <dbReference type="NCBI Taxonomy" id="933632"/>
    <lineage>
        <taxon>Eukaryota</taxon>
        <taxon>Metazoa</taxon>
        <taxon>Chordata</taxon>
        <taxon>Craniata</taxon>
        <taxon>Vertebrata</taxon>
        <taxon>Euteleostomi</taxon>
        <taxon>Lepidosauria</taxon>
        <taxon>Squamata</taxon>
        <taxon>Bifurcata</taxon>
        <taxon>Gekkota</taxon>
        <taxon>Sphaerodactylidae</taxon>
        <taxon>Sphaerodactylus</taxon>
    </lineage>
</organism>
<evidence type="ECO:0000313" key="2">
    <source>
        <dbReference type="Proteomes" id="UP000827872"/>
    </source>
</evidence>